<comment type="caution">
    <text evidence="1">The sequence shown here is derived from an EMBL/GenBank/DDBJ whole genome shotgun (WGS) entry which is preliminary data.</text>
</comment>
<reference evidence="1 2" key="1">
    <citation type="journal article" date="2018" name="BMC Genomics">
        <title>Genomic comparison of Trypanosoma conorhini and Trypanosoma rangeli to Trypanosoma cruzi strains of high and low virulence.</title>
        <authorList>
            <person name="Bradwell K.R."/>
            <person name="Koparde V.N."/>
            <person name="Matveyev A.V."/>
            <person name="Serrano M.G."/>
            <person name="Alves J.M."/>
            <person name="Parikh H."/>
            <person name="Huang B."/>
            <person name="Lee V."/>
            <person name="Espinosa-Alvarez O."/>
            <person name="Ortiz P.A."/>
            <person name="Costa-Martins A.G."/>
            <person name="Teixeira M.M."/>
            <person name="Buck G.A."/>
        </authorList>
    </citation>
    <scope>NUCLEOTIDE SEQUENCE [LARGE SCALE GENOMIC DNA]</scope>
    <source>
        <strain evidence="1 2">AM80</strain>
    </source>
</reference>
<evidence type="ECO:0008006" key="3">
    <source>
        <dbReference type="Google" id="ProtNLM"/>
    </source>
</evidence>
<dbReference type="RefSeq" id="XP_029235846.1">
    <property type="nucleotide sequence ID" value="XM_029384271.1"/>
</dbReference>
<organism evidence="1 2">
    <name type="scientific">Trypanosoma rangeli</name>
    <dbReference type="NCBI Taxonomy" id="5698"/>
    <lineage>
        <taxon>Eukaryota</taxon>
        <taxon>Discoba</taxon>
        <taxon>Euglenozoa</taxon>
        <taxon>Kinetoplastea</taxon>
        <taxon>Metakinetoplastina</taxon>
        <taxon>Trypanosomatida</taxon>
        <taxon>Trypanosomatidae</taxon>
        <taxon>Trypanosoma</taxon>
        <taxon>Herpetosoma</taxon>
    </lineage>
</organism>
<dbReference type="AlphaFoldDB" id="A0A422N525"/>
<dbReference type="SUPFAM" id="SSF57903">
    <property type="entry name" value="FYVE/PHD zinc finger"/>
    <property type="match status" value="1"/>
</dbReference>
<gene>
    <name evidence="1" type="ORF">TraAM80_07481</name>
</gene>
<dbReference type="GeneID" id="40331414"/>
<protein>
    <recommendedName>
        <fullName evidence="3">FYVE-type domain-containing protein</fullName>
    </recommendedName>
</protein>
<proteinExistence type="predicted"/>
<dbReference type="InterPro" id="IPR011011">
    <property type="entry name" value="Znf_FYVE_PHD"/>
</dbReference>
<dbReference type="OrthoDB" id="256733at2759"/>
<dbReference type="Gene3D" id="3.30.40.10">
    <property type="entry name" value="Zinc/RING finger domain, C3HC4 (zinc finger)"/>
    <property type="match status" value="1"/>
</dbReference>
<dbReference type="EMBL" id="MKGL01000317">
    <property type="protein sequence ID" value="RNF00577.1"/>
    <property type="molecule type" value="Genomic_DNA"/>
</dbReference>
<accession>A0A422N525</accession>
<dbReference type="InterPro" id="IPR013083">
    <property type="entry name" value="Znf_RING/FYVE/PHD"/>
</dbReference>
<evidence type="ECO:0000313" key="2">
    <source>
        <dbReference type="Proteomes" id="UP000283634"/>
    </source>
</evidence>
<dbReference type="Proteomes" id="UP000283634">
    <property type="component" value="Unassembled WGS sequence"/>
</dbReference>
<name>A0A422N525_TRYRA</name>
<sequence>MGLSFTFNATHEAVPEDVKDKVEPIDYMPAPEDERPQGDRVCANCGEPYFYYFTTSTNCNWCGRQFCTRCCPNRHLLGGKPGCPECTRKAYLMKRKELLNDHLAAFHMSTDKVAEVNVALQE</sequence>
<keyword evidence="2" id="KW-1185">Reference proteome</keyword>
<evidence type="ECO:0000313" key="1">
    <source>
        <dbReference type="EMBL" id="RNF00577.1"/>
    </source>
</evidence>
<dbReference type="OMA" id="HDRELCE"/>